<dbReference type="EMBL" id="HE806316">
    <property type="protein sequence ID" value="CCH58713.1"/>
    <property type="molecule type" value="Genomic_DNA"/>
</dbReference>
<dbReference type="SUPFAM" id="SSF58038">
    <property type="entry name" value="SNARE fusion complex"/>
    <property type="match status" value="1"/>
</dbReference>
<dbReference type="GO" id="GO:0015031">
    <property type="term" value="P:protein transport"/>
    <property type="evidence" value="ECO:0007669"/>
    <property type="project" value="UniProtKB-KW"/>
</dbReference>
<dbReference type="HOGENOM" id="CLU_069210_1_0_1"/>
<feature type="transmembrane region" description="Helical" evidence="9">
    <location>
        <begin position="316"/>
        <end position="334"/>
    </location>
</feature>
<dbReference type="Proteomes" id="UP000002866">
    <property type="component" value="Chromosome 1"/>
</dbReference>
<dbReference type="PANTHER" id="PTHR15959">
    <property type="entry name" value="SYNTAXIN-18"/>
    <property type="match status" value="1"/>
</dbReference>
<feature type="domain" description="T-SNARE coiled-coil homology" evidence="10">
    <location>
        <begin position="244"/>
        <end position="306"/>
    </location>
</feature>
<keyword evidence="12" id="KW-1185">Reference proteome</keyword>
<gene>
    <name evidence="11" type="primary">TBLA0A09260</name>
    <name evidence="11" type="ORF">TBLA_0A09260</name>
</gene>
<dbReference type="STRING" id="1071380.I2GX61"/>
<sequence length="335" mass="38905">MSDITNVFRKYVSIIEENRRTPTLTPDDIKSASQTQTLIHESLNDSFMFECKELFKTIIDLRKILISIEPRYLDDSDLTEEEKDDMDTEIRLQFQQYMQKFRMLEKYETERQSLIDKQVEASKNKLSNILLSSSKGNKKKLNNDTHNEFRLGVLQSLNLWIGLVSSQFSSMQEERLAFQKKFEATDFSVNSSSPVDLHPEVSISLSKPLNEDDPHEEIKHFEETISRLTQEQVQLLETEHEELINHKNDQLKKVENINKTITDIVSIQHELATHLQTQSQNINKILDNQDDVEINIREGNKQLAKARKSASRTAKMTTYIAIILGILILFLDYIG</sequence>
<dbReference type="OMA" id="RLQFQQY"/>
<dbReference type="InterPro" id="IPR000727">
    <property type="entry name" value="T_SNARE_dom"/>
</dbReference>
<evidence type="ECO:0000256" key="5">
    <source>
        <dbReference type="ARBA" id="ARBA00022927"/>
    </source>
</evidence>
<evidence type="ECO:0000256" key="3">
    <source>
        <dbReference type="ARBA" id="ARBA00022448"/>
    </source>
</evidence>
<evidence type="ECO:0000256" key="4">
    <source>
        <dbReference type="ARBA" id="ARBA00022692"/>
    </source>
</evidence>
<dbReference type="GO" id="GO:0006890">
    <property type="term" value="P:retrograde vesicle-mediated transport, Golgi to endoplasmic reticulum"/>
    <property type="evidence" value="ECO:0007669"/>
    <property type="project" value="EnsemblFungi"/>
</dbReference>
<keyword evidence="4 9" id="KW-0812">Transmembrane</keyword>
<dbReference type="RefSeq" id="XP_004178232.1">
    <property type="nucleotide sequence ID" value="XM_004178184.1"/>
</dbReference>
<dbReference type="eggNOG" id="KOG3894">
    <property type="taxonomic scope" value="Eukaryota"/>
</dbReference>
<evidence type="ECO:0000259" key="10">
    <source>
        <dbReference type="PROSITE" id="PS50192"/>
    </source>
</evidence>
<dbReference type="Gene3D" id="1.20.5.110">
    <property type="match status" value="1"/>
</dbReference>
<dbReference type="Pfam" id="PF05739">
    <property type="entry name" value="SNARE"/>
    <property type="match status" value="1"/>
</dbReference>
<accession>I2GX61</accession>
<keyword evidence="5" id="KW-0653">Protein transport</keyword>
<dbReference type="KEGG" id="tbl:TBLA_0A09260"/>
<keyword evidence="3" id="KW-0813">Transport</keyword>
<dbReference type="GO" id="GO:0016320">
    <property type="term" value="P:endoplasmic reticulum membrane fusion"/>
    <property type="evidence" value="ECO:0007669"/>
    <property type="project" value="EnsemblFungi"/>
</dbReference>
<keyword evidence="6 9" id="KW-1133">Transmembrane helix</keyword>
<organism evidence="11 12">
    <name type="scientific">Henningerozyma blattae (strain ATCC 34711 / CBS 6284 / DSM 70876 / NBRC 10599 / NRRL Y-10934 / UCD 77-7)</name>
    <name type="common">Yeast</name>
    <name type="synonym">Tetrapisispora blattae</name>
    <dbReference type="NCBI Taxonomy" id="1071380"/>
    <lineage>
        <taxon>Eukaryota</taxon>
        <taxon>Fungi</taxon>
        <taxon>Dikarya</taxon>
        <taxon>Ascomycota</taxon>
        <taxon>Saccharomycotina</taxon>
        <taxon>Saccharomycetes</taxon>
        <taxon>Saccharomycetales</taxon>
        <taxon>Saccharomycetaceae</taxon>
        <taxon>Henningerozyma</taxon>
    </lineage>
</organism>
<keyword evidence="8 9" id="KW-0472">Membrane</keyword>
<evidence type="ECO:0000256" key="7">
    <source>
        <dbReference type="ARBA" id="ARBA00023054"/>
    </source>
</evidence>
<comment type="subcellular location">
    <subcellularLocation>
        <location evidence="1">Membrane</location>
        <topology evidence="1">Single-pass type IV membrane protein</topology>
    </subcellularLocation>
</comment>
<dbReference type="Pfam" id="PF10496">
    <property type="entry name" value="Syntaxin-18_N"/>
    <property type="match status" value="1"/>
</dbReference>
<evidence type="ECO:0000256" key="6">
    <source>
        <dbReference type="ARBA" id="ARBA00022989"/>
    </source>
</evidence>
<evidence type="ECO:0000256" key="9">
    <source>
        <dbReference type="SAM" id="Phobius"/>
    </source>
</evidence>
<dbReference type="GO" id="GO:0005783">
    <property type="term" value="C:endoplasmic reticulum"/>
    <property type="evidence" value="ECO:0007669"/>
    <property type="project" value="EnsemblFungi"/>
</dbReference>
<comment type="similarity">
    <text evidence="2">Belongs to the syntaxin family.</text>
</comment>
<evidence type="ECO:0000256" key="2">
    <source>
        <dbReference type="ARBA" id="ARBA00009063"/>
    </source>
</evidence>
<dbReference type="FunCoup" id="I2GX61">
    <property type="interactions" value="310"/>
</dbReference>
<keyword evidence="7" id="KW-0175">Coiled coil</keyword>
<dbReference type="CDD" id="cd15850">
    <property type="entry name" value="SNARE_syntaxin18"/>
    <property type="match status" value="1"/>
</dbReference>
<evidence type="ECO:0000256" key="8">
    <source>
        <dbReference type="ARBA" id="ARBA00023136"/>
    </source>
</evidence>
<dbReference type="InterPro" id="IPR019529">
    <property type="entry name" value="Syntaxin-18_N"/>
</dbReference>
<evidence type="ECO:0000313" key="12">
    <source>
        <dbReference type="Proteomes" id="UP000002866"/>
    </source>
</evidence>
<dbReference type="PROSITE" id="PS50192">
    <property type="entry name" value="T_SNARE"/>
    <property type="match status" value="1"/>
</dbReference>
<evidence type="ECO:0000256" key="1">
    <source>
        <dbReference type="ARBA" id="ARBA00004211"/>
    </source>
</evidence>
<dbReference type="AlphaFoldDB" id="I2GX61"/>
<reference evidence="11 12" key="1">
    <citation type="journal article" date="2011" name="Proc. Natl. Acad. Sci. U.S.A.">
        <title>Evolutionary erosion of yeast sex chromosomes by mating-type switching accidents.</title>
        <authorList>
            <person name="Gordon J.L."/>
            <person name="Armisen D."/>
            <person name="Proux-Wera E."/>
            <person name="Oheigeartaigh S.S."/>
            <person name="Byrne K.P."/>
            <person name="Wolfe K.H."/>
        </authorList>
    </citation>
    <scope>NUCLEOTIDE SEQUENCE [LARGE SCALE GENOMIC DNA]</scope>
    <source>
        <strain evidence="12">ATCC 34711 / CBS 6284 / DSM 70876 / NBRC 10599 / NRRL Y-10934 / UCD 77-7</strain>
    </source>
</reference>
<name>I2GX61_HENB6</name>
<dbReference type="PANTHER" id="PTHR15959:SF0">
    <property type="entry name" value="SYNTAXIN-18"/>
    <property type="match status" value="1"/>
</dbReference>
<evidence type="ECO:0000313" key="11">
    <source>
        <dbReference type="EMBL" id="CCH58713.1"/>
    </source>
</evidence>
<dbReference type="InParanoid" id="I2GX61"/>
<dbReference type="GeneID" id="14493141"/>
<proteinExistence type="inferred from homology"/>
<protein>
    <recommendedName>
        <fullName evidence="10">t-SNARE coiled-coil homology domain-containing protein</fullName>
    </recommendedName>
</protein>
<dbReference type="SMART" id="SM00397">
    <property type="entry name" value="t_SNARE"/>
    <property type="match status" value="1"/>
</dbReference>
<dbReference type="OrthoDB" id="342981at2759"/>
<dbReference type="GO" id="GO:0031201">
    <property type="term" value="C:SNARE complex"/>
    <property type="evidence" value="ECO:0007669"/>
    <property type="project" value="EnsemblFungi"/>
</dbReference>